<dbReference type="GO" id="GO:0000792">
    <property type="term" value="C:heterochromatin"/>
    <property type="evidence" value="ECO:0007669"/>
    <property type="project" value="TreeGrafter"/>
</dbReference>
<feature type="compositionally biased region" description="Basic and acidic residues" evidence="3">
    <location>
        <begin position="184"/>
        <end position="197"/>
    </location>
</feature>
<dbReference type="AlphaFoldDB" id="A0A0N5D5X3"/>
<dbReference type="Proteomes" id="UP000276776">
    <property type="component" value="Unassembled WGS sequence"/>
</dbReference>
<dbReference type="EMBL" id="UYYF01004628">
    <property type="protein sequence ID" value="VDN05964.1"/>
    <property type="molecule type" value="Genomic_DNA"/>
</dbReference>
<keyword evidence="2" id="KW-0539">Nucleus</keyword>
<evidence type="ECO:0000256" key="2">
    <source>
        <dbReference type="ARBA" id="ARBA00023242"/>
    </source>
</evidence>
<dbReference type="PROSITE" id="PS50013">
    <property type="entry name" value="CHROMO_2"/>
    <property type="match status" value="1"/>
</dbReference>
<dbReference type="OMA" id="QYNGSHT"/>
<keyword evidence="6" id="KW-1185">Reference proteome</keyword>
<dbReference type="InterPro" id="IPR016197">
    <property type="entry name" value="Chromo-like_dom_sf"/>
</dbReference>
<reference evidence="7" key="1">
    <citation type="submission" date="2017-02" db="UniProtKB">
        <authorList>
            <consortium name="WormBaseParasite"/>
        </authorList>
    </citation>
    <scope>IDENTIFICATION</scope>
</reference>
<dbReference type="Pfam" id="PF00385">
    <property type="entry name" value="Chromo"/>
    <property type="match status" value="1"/>
</dbReference>
<protein>
    <submittedName>
        <fullName evidence="7">Chromo domain-containing protein</fullName>
    </submittedName>
</protein>
<dbReference type="PANTHER" id="PTHR46860">
    <property type="entry name" value="CHROMOBOX PROTEIN HOMOLOG 2"/>
    <property type="match status" value="1"/>
</dbReference>
<dbReference type="InterPro" id="IPR042796">
    <property type="entry name" value="CBX2"/>
</dbReference>
<name>A0A0N5D5X3_THECL</name>
<sequence length="365" mass="41658">MDPLDGQDVYAAEKILRCRIRKKCGDHLRHSIGKTEYLIKWKGWSNHYNTWEPLSNILNENLFTESGFTVPEGFKNGNKKELRRSARGRKRKIKEVSDSDDSDVDIQSYEDEVSSECHSEGSEISPKMGTHSRPGISSTGTVEPAVENMKEPSTKSRKRGPKSKKIDDKQCTSVNERVCIELGTEEHDETKEENPNEKEEELQTEEEKQEKELNRRSADGNKEEVSELPSKDEVFKIIKDEEEIPSQTQHKVQEVKKRKTGRPEVFEGRSGSVQVISNGQEQMIDRLAFVVSGASTSSQISEQLQLHPFGDSDESQIRLMAEQMRNETQIWADPNNARMETFQYNGAHTITEVTFNQQTVPIIEL</sequence>
<dbReference type="SMART" id="SM00298">
    <property type="entry name" value="CHROMO"/>
    <property type="match status" value="1"/>
</dbReference>
<dbReference type="Gene3D" id="2.40.50.40">
    <property type="match status" value="1"/>
</dbReference>
<dbReference type="InterPro" id="IPR023780">
    <property type="entry name" value="Chromo_domain"/>
</dbReference>
<dbReference type="WBParaSite" id="TCLT_0000841801-mRNA-1">
    <property type="protein sequence ID" value="TCLT_0000841801-mRNA-1"/>
    <property type="gene ID" value="TCLT_0000841801"/>
</dbReference>
<feature type="region of interest" description="Disordered" evidence="3">
    <location>
        <begin position="182"/>
        <end position="228"/>
    </location>
</feature>
<feature type="domain" description="Chromo" evidence="4">
    <location>
        <begin position="10"/>
        <end position="57"/>
    </location>
</feature>
<reference evidence="5 6" key="2">
    <citation type="submission" date="2018-11" db="EMBL/GenBank/DDBJ databases">
        <authorList>
            <consortium name="Pathogen Informatics"/>
        </authorList>
    </citation>
    <scope>NUCLEOTIDE SEQUENCE [LARGE SCALE GENOMIC DNA]</scope>
</reference>
<dbReference type="GO" id="GO:0000122">
    <property type="term" value="P:negative regulation of transcription by RNA polymerase II"/>
    <property type="evidence" value="ECO:0007669"/>
    <property type="project" value="TreeGrafter"/>
</dbReference>
<dbReference type="GO" id="GO:0035102">
    <property type="term" value="C:PRC1 complex"/>
    <property type="evidence" value="ECO:0007669"/>
    <property type="project" value="InterPro"/>
</dbReference>
<evidence type="ECO:0000313" key="6">
    <source>
        <dbReference type="Proteomes" id="UP000276776"/>
    </source>
</evidence>
<gene>
    <name evidence="5" type="ORF">TCLT_LOCUS8407</name>
</gene>
<proteinExistence type="predicted"/>
<dbReference type="STRING" id="103827.A0A0N5D5X3"/>
<dbReference type="InterPro" id="IPR000953">
    <property type="entry name" value="Chromo/chromo_shadow_dom"/>
</dbReference>
<evidence type="ECO:0000313" key="7">
    <source>
        <dbReference type="WBParaSite" id="TCLT_0000841801-mRNA-1"/>
    </source>
</evidence>
<evidence type="ECO:0000256" key="3">
    <source>
        <dbReference type="SAM" id="MobiDB-lite"/>
    </source>
</evidence>
<feature type="compositionally biased region" description="Basic and acidic residues" evidence="3">
    <location>
        <begin position="205"/>
        <end position="228"/>
    </location>
</feature>
<evidence type="ECO:0000313" key="5">
    <source>
        <dbReference type="EMBL" id="VDN05964.1"/>
    </source>
</evidence>
<evidence type="ECO:0000256" key="1">
    <source>
        <dbReference type="ARBA" id="ARBA00004123"/>
    </source>
</evidence>
<dbReference type="OrthoDB" id="5843976at2759"/>
<dbReference type="PROSITE" id="PS00598">
    <property type="entry name" value="CHROMO_1"/>
    <property type="match status" value="1"/>
</dbReference>
<comment type="subcellular location">
    <subcellularLocation>
        <location evidence="1">Nucleus</location>
    </subcellularLocation>
</comment>
<dbReference type="InterPro" id="IPR023779">
    <property type="entry name" value="Chromodomain_CS"/>
</dbReference>
<feature type="region of interest" description="Disordered" evidence="3">
    <location>
        <begin position="73"/>
        <end position="169"/>
    </location>
</feature>
<dbReference type="PANTHER" id="PTHR46860:SF1">
    <property type="entry name" value="CHROMOBOX PROTEIN HOMOLOG 2"/>
    <property type="match status" value="1"/>
</dbReference>
<evidence type="ECO:0000259" key="4">
    <source>
        <dbReference type="PROSITE" id="PS50013"/>
    </source>
</evidence>
<feature type="compositionally biased region" description="Acidic residues" evidence="3">
    <location>
        <begin position="98"/>
        <end position="114"/>
    </location>
</feature>
<dbReference type="SUPFAM" id="SSF54160">
    <property type="entry name" value="Chromo domain-like"/>
    <property type="match status" value="1"/>
</dbReference>
<organism evidence="7">
    <name type="scientific">Thelazia callipaeda</name>
    <name type="common">Oriental eyeworm</name>
    <name type="synonym">Parasitic nematode</name>
    <dbReference type="NCBI Taxonomy" id="103827"/>
    <lineage>
        <taxon>Eukaryota</taxon>
        <taxon>Metazoa</taxon>
        <taxon>Ecdysozoa</taxon>
        <taxon>Nematoda</taxon>
        <taxon>Chromadorea</taxon>
        <taxon>Rhabditida</taxon>
        <taxon>Spirurina</taxon>
        <taxon>Spiruromorpha</taxon>
        <taxon>Thelazioidea</taxon>
        <taxon>Thelaziidae</taxon>
        <taxon>Thelazia</taxon>
    </lineage>
</organism>
<accession>A0A0N5D5X3</accession>